<dbReference type="Proteomes" id="UP001176941">
    <property type="component" value="Chromosome X"/>
</dbReference>
<evidence type="ECO:0000313" key="2">
    <source>
        <dbReference type="EMBL" id="CAI9180695.1"/>
    </source>
</evidence>
<dbReference type="PANTHER" id="PTHR31866:SF1">
    <property type="entry name" value="GENE 4779-RELATED"/>
    <property type="match status" value="1"/>
</dbReference>
<feature type="compositionally biased region" description="Polar residues" evidence="1">
    <location>
        <begin position="58"/>
        <end position="69"/>
    </location>
</feature>
<evidence type="ECO:0000256" key="1">
    <source>
        <dbReference type="SAM" id="MobiDB-lite"/>
    </source>
</evidence>
<keyword evidence="3" id="KW-1185">Reference proteome</keyword>
<evidence type="ECO:0000313" key="3">
    <source>
        <dbReference type="Proteomes" id="UP001176941"/>
    </source>
</evidence>
<feature type="region of interest" description="Disordered" evidence="1">
    <location>
        <begin position="1"/>
        <end position="69"/>
    </location>
</feature>
<accession>A0ABN9A4X3</accession>
<name>A0ABN9A4X3_RANTA</name>
<reference evidence="2" key="1">
    <citation type="submission" date="2023-04" db="EMBL/GenBank/DDBJ databases">
        <authorList>
            <consortium name="ELIXIR-Norway"/>
        </authorList>
    </citation>
    <scope>NUCLEOTIDE SEQUENCE [LARGE SCALE GENOMIC DNA]</scope>
</reference>
<organism evidence="2 3">
    <name type="scientific">Rangifer tarandus platyrhynchus</name>
    <name type="common">Svalbard reindeer</name>
    <dbReference type="NCBI Taxonomy" id="3082113"/>
    <lineage>
        <taxon>Eukaryota</taxon>
        <taxon>Metazoa</taxon>
        <taxon>Chordata</taxon>
        <taxon>Craniata</taxon>
        <taxon>Vertebrata</taxon>
        <taxon>Euteleostomi</taxon>
        <taxon>Mammalia</taxon>
        <taxon>Eutheria</taxon>
        <taxon>Laurasiatheria</taxon>
        <taxon>Artiodactyla</taxon>
        <taxon>Ruminantia</taxon>
        <taxon>Pecora</taxon>
        <taxon>Cervidae</taxon>
        <taxon>Odocoileinae</taxon>
        <taxon>Rangifer</taxon>
    </lineage>
</organism>
<dbReference type="InterPro" id="IPR027822">
    <property type="entry name" value="DUF4641"/>
</dbReference>
<feature type="compositionally biased region" description="Basic and acidic residues" evidence="1">
    <location>
        <begin position="45"/>
        <end position="56"/>
    </location>
</feature>
<dbReference type="PANTHER" id="PTHR31866">
    <property type="entry name" value="GENE 4779-RELATED"/>
    <property type="match status" value="1"/>
</dbReference>
<gene>
    <name evidence="2" type="ORF">MRATA1EN1_LOCUS29657</name>
</gene>
<protein>
    <submittedName>
        <fullName evidence="2">Uncharacterized protein</fullName>
    </submittedName>
</protein>
<dbReference type="Pfam" id="PF15483">
    <property type="entry name" value="DUF4641"/>
    <property type="match status" value="1"/>
</dbReference>
<sequence length="104" mass="11164">MHHGEPSSGDLNIRGLQDPGNSEPMALNWAEVMPRGPDPSGDQEPTDHSPRVERRQQPPGTQGCLQPPCSTWLTSSRSFEVSVTHTIPLPTVLAVEQGCGLALS</sequence>
<proteinExistence type="predicted"/>
<dbReference type="EMBL" id="OX460343">
    <property type="protein sequence ID" value="CAI9180695.1"/>
    <property type="molecule type" value="Genomic_DNA"/>
</dbReference>